<evidence type="ECO:0000313" key="8">
    <source>
        <dbReference type="EMBL" id="GAA0873013.1"/>
    </source>
</evidence>
<dbReference type="Proteomes" id="UP001500507">
    <property type="component" value="Unassembled WGS sequence"/>
</dbReference>
<comment type="pathway">
    <text evidence="1 7">Cofactor biosynthesis; riboflavin biosynthesis; riboflavin from 2-hydroxy-3-oxobutyl phosphate and 5-amino-6-(D-ribitylamino)uracil: step 1/2.</text>
</comment>
<dbReference type="EMBL" id="BAAAFG010000016">
    <property type="protein sequence ID" value="GAA0873013.1"/>
    <property type="molecule type" value="Genomic_DNA"/>
</dbReference>
<feature type="active site" description="Proton donor" evidence="7">
    <location>
        <position position="98"/>
    </location>
</feature>
<sequence length="168" mass="18683">MATANKNLSQYDKETIPNAKNFKFGIVVSEWNEDITQGLFQGAFDAFIDNGVLKENIVRWNVPGSFELIYGCKKLTESFEMLDAIIAVGSVIQGETKHFDFVCEGVTQGIKDLNLQQDIPVIFCVLTDNTKQQSIDRSGGKYGNKGTEAAIAAIKMAQLRKDAKFYKD</sequence>
<feature type="binding site" evidence="7">
    <location>
        <begin position="95"/>
        <end position="96"/>
    </location>
    <ligand>
        <name>(2S)-2-hydroxy-3-oxobutyl phosphate</name>
        <dbReference type="ChEBI" id="CHEBI:58830"/>
    </ligand>
</feature>
<evidence type="ECO:0000256" key="6">
    <source>
        <dbReference type="ARBA" id="ARBA00048785"/>
    </source>
</evidence>
<dbReference type="InterPro" id="IPR034964">
    <property type="entry name" value="LS"/>
</dbReference>
<dbReference type="EC" id="2.5.1.78" evidence="3 7"/>
<dbReference type="PANTHER" id="PTHR21058:SF0">
    <property type="entry name" value="6,7-DIMETHYL-8-RIBITYLLUMAZINE SYNTHASE"/>
    <property type="match status" value="1"/>
</dbReference>
<comment type="function">
    <text evidence="7">Catalyzes the formation of 6,7-dimethyl-8-ribityllumazine by condensation of 5-amino-6-(D-ribitylamino)uracil with 3,4-dihydroxy-2-butanone 4-phosphate. This is the penultimate step in the biosynthesis of riboflavin.</text>
</comment>
<dbReference type="Gene3D" id="3.40.50.960">
    <property type="entry name" value="Lumazine/riboflavin synthase"/>
    <property type="match status" value="1"/>
</dbReference>
<dbReference type="SUPFAM" id="SSF52121">
    <property type="entry name" value="Lumazine synthase"/>
    <property type="match status" value="1"/>
</dbReference>
<feature type="binding site" evidence="7">
    <location>
        <begin position="90"/>
        <end position="92"/>
    </location>
    <ligand>
        <name>5-amino-6-(D-ribitylamino)uracil</name>
        <dbReference type="ChEBI" id="CHEBI:15934"/>
    </ligand>
</feature>
<name>A0ABN1MIP0_9FLAO</name>
<dbReference type="Pfam" id="PF00885">
    <property type="entry name" value="DMRL_synthase"/>
    <property type="match status" value="1"/>
</dbReference>
<comment type="similarity">
    <text evidence="2 7">Belongs to the DMRL synthase family.</text>
</comment>
<comment type="catalytic activity">
    <reaction evidence="6 7">
        <text>(2S)-2-hydroxy-3-oxobutyl phosphate + 5-amino-6-(D-ribitylamino)uracil = 6,7-dimethyl-8-(1-D-ribityl)lumazine + phosphate + 2 H2O + H(+)</text>
        <dbReference type="Rhea" id="RHEA:26152"/>
        <dbReference type="ChEBI" id="CHEBI:15377"/>
        <dbReference type="ChEBI" id="CHEBI:15378"/>
        <dbReference type="ChEBI" id="CHEBI:15934"/>
        <dbReference type="ChEBI" id="CHEBI:43474"/>
        <dbReference type="ChEBI" id="CHEBI:58201"/>
        <dbReference type="ChEBI" id="CHEBI:58830"/>
        <dbReference type="EC" id="2.5.1.78"/>
    </reaction>
</comment>
<evidence type="ECO:0000256" key="3">
    <source>
        <dbReference type="ARBA" id="ARBA00012664"/>
    </source>
</evidence>
<feature type="binding site" evidence="7">
    <location>
        <position position="31"/>
    </location>
    <ligand>
        <name>5-amino-6-(D-ribitylamino)uracil</name>
        <dbReference type="ChEBI" id="CHEBI:15934"/>
    </ligand>
</feature>
<keyword evidence="9" id="KW-1185">Reference proteome</keyword>
<gene>
    <name evidence="7 8" type="primary">ribH</name>
    <name evidence="8" type="ORF">GCM10009117_21600</name>
</gene>
<reference evidence="8 9" key="1">
    <citation type="journal article" date="2019" name="Int. J. Syst. Evol. Microbiol.">
        <title>The Global Catalogue of Microorganisms (GCM) 10K type strain sequencing project: providing services to taxonomists for standard genome sequencing and annotation.</title>
        <authorList>
            <consortium name="The Broad Institute Genomics Platform"/>
            <consortium name="The Broad Institute Genome Sequencing Center for Infectious Disease"/>
            <person name="Wu L."/>
            <person name="Ma J."/>
        </authorList>
    </citation>
    <scope>NUCLEOTIDE SEQUENCE [LARGE SCALE GENOMIC DNA]</scope>
    <source>
        <strain evidence="8 9">JCM 16082</strain>
    </source>
</reference>
<keyword evidence="5 7" id="KW-0808">Transferase</keyword>
<dbReference type="InterPro" id="IPR036467">
    <property type="entry name" value="LS/RS_sf"/>
</dbReference>
<dbReference type="CDD" id="cd09209">
    <property type="entry name" value="Lumazine_synthase-I"/>
    <property type="match status" value="1"/>
</dbReference>
<dbReference type="InterPro" id="IPR002180">
    <property type="entry name" value="LS/RS"/>
</dbReference>
<feature type="binding site" evidence="7">
    <location>
        <position position="137"/>
    </location>
    <ligand>
        <name>(2S)-2-hydroxy-3-oxobutyl phosphate</name>
        <dbReference type="ChEBI" id="CHEBI:58830"/>
    </ligand>
</feature>
<evidence type="ECO:0000313" key="9">
    <source>
        <dbReference type="Proteomes" id="UP001500507"/>
    </source>
</evidence>
<dbReference type="NCBIfam" id="TIGR00114">
    <property type="entry name" value="lumazine-synth"/>
    <property type="match status" value="1"/>
</dbReference>
<dbReference type="PANTHER" id="PTHR21058">
    <property type="entry name" value="6,7-DIMETHYL-8-RIBITYLLUMAZINE SYNTHASE DMRL SYNTHASE LUMAZINE SYNTHASE"/>
    <property type="match status" value="1"/>
</dbReference>
<evidence type="ECO:0000256" key="7">
    <source>
        <dbReference type="HAMAP-Rule" id="MF_00178"/>
    </source>
</evidence>
<keyword evidence="4 7" id="KW-0686">Riboflavin biosynthesis</keyword>
<protein>
    <recommendedName>
        <fullName evidence="3 7">6,7-dimethyl-8-ribityllumazine synthase</fullName>
        <shortName evidence="7">DMRL synthase</shortName>
        <shortName evidence="7">LS</shortName>
        <shortName evidence="7">Lumazine synthase</shortName>
        <ecNumber evidence="3 7">2.5.1.78</ecNumber>
    </recommendedName>
</protein>
<dbReference type="RefSeq" id="WP_343767416.1">
    <property type="nucleotide sequence ID" value="NZ_BAAAFG010000016.1"/>
</dbReference>
<comment type="caution">
    <text evidence="8">The sequence shown here is derived from an EMBL/GenBank/DDBJ whole genome shotgun (WGS) entry which is preliminary data.</text>
</comment>
<evidence type="ECO:0000256" key="5">
    <source>
        <dbReference type="ARBA" id="ARBA00022679"/>
    </source>
</evidence>
<feature type="binding site" evidence="7">
    <location>
        <begin position="65"/>
        <end position="67"/>
    </location>
    <ligand>
        <name>5-amino-6-(D-ribitylamino)uracil</name>
        <dbReference type="ChEBI" id="CHEBI:15934"/>
    </ligand>
</feature>
<organism evidence="8 9">
    <name type="scientific">Gangjinia marincola</name>
    <dbReference type="NCBI Taxonomy" id="578463"/>
    <lineage>
        <taxon>Bacteria</taxon>
        <taxon>Pseudomonadati</taxon>
        <taxon>Bacteroidota</taxon>
        <taxon>Flavobacteriia</taxon>
        <taxon>Flavobacteriales</taxon>
        <taxon>Flavobacteriaceae</taxon>
        <taxon>Gangjinia</taxon>
    </lineage>
</organism>
<evidence type="ECO:0000256" key="1">
    <source>
        <dbReference type="ARBA" id="ARBA00004917"/>
    </source>
</evidence>
<proteinExistence type="inferred from homology"/>
<dbReference type="HAMAP" id="MF_00178">
    <property type="entry name" value="Lumazine_synth"/>
    <property type="match status" value="1"/>
</dbReference>
<accession>A0ABN1MIP0</accession>
<evidence type="ECO:0000256" key="4">
    <source>
        <dbReference type="ARBA" id="ARBA00022619"/>
    </source>
</evidence>
<feature type="binding site" evidence="7">
    <location>
        <position position="123"/>
    </location>
    <ligand>
        <name>5-amino-6-(D-ribitylamino)uracil</name>
        <dbReference type="ChEBI" id="CHEBI:15934"/>
    </ligand>
</feature>
<evidence type="ECO:0000256" key="2">
    <source>
        <dbReference type="ARBA" id="ARBA00007424"/>
    </source>
</evidence>